<evidence type="ECO:0000313" key="2">
    <source>
        <dbReference type="EMBL" id="VXD15161.1"/>
    </source>
</evidence>
<dbReference type="EMBL" id="CZCS02000017">
    <property type="protein sequence ID" value="VXD15161.1"/>
    <property type="molecule type" value="Genomic_DNA"/>
</dbReference>
<dbReference type="OrthoDB" id="536969at2"/>
<comment type="caution">
    <text evidence="2">The sequence shown here is derived from an EMBL/GenBank/DDBJ whole genome shotgun (WGS) entry which is preliminary data.</text>
</comment>
<name>A0A7Z9BIY1_9CYAN</name>
<dbReference type="Pfam" id="PF13469">
    <property type="entry name" value="Sulfotransfer_3"/>
    <property type="match status" value="1"/>
</dbReference>
<dbReference type="Proteomes" id="UP000182190">
    <property type="component" value="Unassembled WGS sequence"/>
</dbReference>
<keyword evidence="3" id="KW-1185">Reference proteome</keyword>
<dbReference type="AlphaFoldDB" id="A0A7Z9BIY1"/>
<organism evidence="2 3">
    <name type="scientific">Planktothrix paucivesiculata PCC 9631</name>
    <dbReference type="NCBI Taxonomy" id="671071"/>
    <lineage>
        <taxon>Bacteria</taxon>
        <taxon>Bacillati</taxon>
        <taxon>Cyanobacteriota</taxon>
        <taxon>Cyanophyceae</taxon>
        <taxon>Oscillatoriophycideae</taxon>
        <taxon>Oscillatoriales</taxon>
        <taxon>Microcoleaceae</taxon>
        <taxon>Planktothrix</taxon>
    </lineage>
</organism>
<dbReference type="Gene3D" id="3.40.50.300">
    <property type="entry name" value="P-loop containing nucleotide triphosphate hydrolases"/>
    <property type="match status" value="1"/>
</dbReference>
<dbReference type="InterPro" id="IPR027417">
    <property type="entry name" value="P-loop_NTPase"/>
</dbReference>
<dbReference type="RefSeq" id="WP_083624734.1">
    <property type="nucleotide sequence ID" value="NZ_LR735029.1"/>
</dbReference>
<protein>
    <recommendedName>
        <fullName evidence="4">Sulfotransferase</fullName>
    </recommendedName>
</protein>
<evidence type="ECO:0000256" key="1">
    <source>
        <dbReference type="ARBA" id="ARBA00022679"/>
    </source>
</evidence>
<keyword evidence="1" id="KW-0808">Transferase</keyword>
<dbReference type="GO" id="GO:0008476">
    <property type="term" value="F:protein-tyrosine sulfotransferase activity"/>
    <property type="evidence" value="ECO:0007669"/>
    <property type="project" value="InterPro"/>
</dbReference>
<sequence length="247" mass="29084">MNHHQYVFIGGLHRSGTTLLANCLREHPKISGFKDTGVSEDEGQFLQSVYPPAMVYGGPGRFGFNSGSFLNETSDLASSENAQKMFQEWSHYWDLQRPILLEKSPPNLLKTRFLQALFPNSFFIIILRHPIPVAYATKKWSHTQLYSLIKHWLVCYEQFERDRPYLKRLLVLKYEDLIENPQLILNQIYTFIGVESVISNLNICVGVNDRYFNWWKDRQNLFKALYTDYIQVKFEKRVNRFGYSLRV</sequence>
<dbReference type="SUPFAM" id="SSF52540">
    <property type="entry name" value="P-loop containing nucleoside triphosphate hydrolases"/>
    <property type="match status" value="1"/>
</dbReference>
<dbReference type="PANTHER" id="PTHR12788">
    <property type="entry name" value="PROTEIN-TYROSINE SULFOTRANSFERASE 2"/>
    <property type="match status" value="1"/>
</dbReference>
<reference evidence="2" key="1">
    <citation type="submission" date="2019-10" db="EMBL/GenBank/DDBJ databases">
        <authorList>
            <consortium name="Genoscope - CEA"/>
            <person name="William W."/>
        </authorList>
    </citation>
    <scope>NUCLEOTIDE SEQUENCE [LARGE SCALE GENOMIC DNA]</scope>
    <source>
        <strain evidence="2">BBR_PRJEB10994</strain>
    </source>
</reference>
<proteinExistence type="predicted"/>
<evidence type="ECO:0000313" key="3">
    <source>
        <dbReference type="Proteomes" id="UP000182190"/>
    </source>
</evidence>
<dbReference type="InterPro" id="IPR026634">
    <property type="entry name" value="TPST-like"/>
</dbReference>
<evidence type="ECO:0008006" key="4">
    <source>
        <dbReference type="Google" id="ProtNLM"/>
    </source>
</evidence>
<gene>
    <name evidence="2" type="ORF">PL9631_1130010</name>
</gene>
<accession>A0A7Z9BIY1</accession>
<dbReference type="PANTHER" id="PTHR12788:SF10">
    <property type="entry name" value="PROTEIN-TYROSINE SULFOTRANSFERASE"/>
    <property type="match status" value="1"/>
</dbReference>